<evidence type="ECO:0000313" key="17">
    <source>
        <dbReference type="EMBL" id="AII19624.1"/>
    </source>
</evidence>
<evidence type="ECO:0000256" key="13">
    <source>
        <dbReference type="ARBA" id="ARBA00023136"/>
    </source>
</evidence>
<feature type="transmembrane region" description="Helical" evidence="15">
    <location>
        <begin position="139"/>
        <end position="161"/>
    </location>
</feature>
<dbReference type="PANTHER" id="PTHR11435">
    <property type="entry name" value="NADH UBIQUINONE OXIDOREDUCTASE SUBUNIT ND6"/>
    <property type="match status" value="1"/>
</dbReference>
<evidence type="ECO:0000256" key="8">
    <source>
        <dbReference type="ARBA" id="ARBA00022967"/>
    </source>
</evidence>
<evidence type="ECO:0000256" key="7">
    <source>
        <dbReference type="ARBA" id="ARBA00022692"/>
    </source>
</evidence>
<keyword evidence="12 15" id="KW-0496">Mitochondrion</keyword>
<dbReference type="InterPro" id="IPR050269">
    <property type="entry name" value="ComplexI_Subunit6"/>
</dbReference>
<comment type="similarity">
    <text evidence="2 15">Belongs to the complex I subunit 6 family.</text>
</comment>
<feature type="transmembrane region" description="Helical" evidence="15">
    <location>
        <begin position="26"/>
        <end position="44"/>
    </location>
</feature>
<name>A0A0C4M3G7_9SAUR</name>
<evidence type="ECO:0000313" key="16">
    <source>
        <dbReference type="EMBL" id="AII19604.1"/>
    </source>
</evidence>
<reference evidence="17" key="1">
    <citation type="journal article" date="2014" name="Forensic Sci. Med. Pathol.">
        <title>Species identification of protected carpet pythons suitable for degraded forensic samples.</title>
        <authorList>
            <person name="Ciavaglia S."/>
            <person name="Donnellan S."/>
            <person name="Henry J."/>
            <person name="Linacre A."/>
        </authorList>
    </citation>
    <scope>NUCLEOTIDE SEQUENCE</scope>
    <source>
        <strain evidence="16">ABTC29590</strain>
        <strain evidence="17">ABTC68277</strain>
    </source>
</reference>
<evidence type="ECO:0000256" key="15">
    <source>
        <dbReference type="RuleBase" id="RU004430"/>
    </source>
</evidence>
<sequence length="170" mass="18587">MDYVLCLIVTCMVVGAVVLSTTPVPYYGVIALMGLVFFCCIVMIGMGRTFVALVTFVVYLGGLVVVFSYCISVEKDVEDVLKVFSSKVLVFLFVCVGVIACLLVAFVLGLGEWFVMVNQDCFVCIEVNGFGVLYSNGGLGLMVCSWGLLVTLFSILIVLSWHRWSGLRPF</sequence>
<dbReference type="Pfam" id="PF00499">
    <property type="entry name" value="Oxidored_q3"/>
    <property type="match status" value="1"/>
</dbReference>
<evidence type="ECO:0000256" key="5">
    <source>
        <dbReference type="ARBA" id="ARBA00022448"/>
    </source>
</evidence>
<dbReference type="AlphaFoldDB" id="A0A0C4M3G7"/>
<evidence type="ECO:0000256" key="9">
    <source>
        <dbReference type="ARBA" id="ARBA00022982"/>
    </source>
</evidence>
<evidence type="ECO:0000256" key="14">
    <source>
        <dbReference type="ARBA" id="ARBA00049551"/>
    </source>
</evidence>
<evidence type="ECO:0000256" key="11">
    <source>
        <dbReference type="ARBA" id="ARBA00023027"/>
    </source>
</evidence>
<keyword evidence="13 15" id="KW-0472">Membrane</keyword>
<keyword evidence="8 15" id="KW-1278">Translocase</keyword>
<geneLocation type="mitochondrion" evidence="17"/>
<dbReference type="EMBL" id="KJ666593">
    <property type="protein sequence ID" value="AII19604.1"/>
    <property type="molecule type" value="Genomic_DNA"/>
</dbReference>
<evidence type="ECO:0000256" key="10">
    <source>
        <dbReference type="ARBA" id="ARBA00022989"/>
    </source>
</evidence>
<comment type="catalytic activity">
    <reaction evidence="14 15">
        <text>a ubiquinone + NADH + 5 H(+)(in) = a ubiquinol + NAD(+) + 4 H(+)(out)</text>
        <dbReference type="Rhea" id="RHEA:29091"/>
        <dbReference type="Rhea" id="RHEA-COMP:9565"/>
        <dbReference type="Rhea" id="RHEA-COMP:9566"/>
        <dbReference type="ChEBI" id="CHEBI:15378"/>
        <dbReference type="ChEBI" id="CHEBI:16389"/>
        <dbReference type="ChEBI" id="CHEBI:17976"/>
        <dbReference type="ChEBI" id="CHEBI:57540"/>
        <dbReference type="ChEBI" id="CHEBI:57945"/>
        <dbReference type="EC" id="7.1.1.2"/>
    </reaction>
</comment>
<dbReference type="EMBL" id="KJ666603">
    <property type="protein sequence ID" value="AII19624.1"/>
    <property type="molecule type" value="Genomic_DNA"/>
</dbReference>
<keyword evidence="5 15" id="KW-0813">Transport</keyword>
<evidence type="ECO:0000256" key="1">
    <source>
        <dbReference type="ARBA" id="ARBA00004225"/>
    </source>
</evidence>
<comment type="function">
    <text evidence="15">Core subunit of the mitochondrial membrane respiratory chain NADH dehydrogenase (Complex I) which catalyzes electron transfer from NADH through the respiratory chain, using ubiquinone as an electron acceptor. Essential for the catalytic activity and assembly of complex I.</text>
</comment>
<dbReference type="GO" id="GO:0008137">
    <property type="term" value="F:NADH dehydrogenase (ubiquinone) activity"/>
    <property type="evidence" value="ECO:0007669"/>
    <property type="project" value="UniProtKB-UniRule"/>
</dbReference>
<evidence type="ECO:0000256" key="2">
    <source>
        <dbReference type="ARBA" id="ARBA00005698"/>
    </source>
</evidence>
<accession>A0A0C4M3G7</accession>
<dbReference type="PANTHER" id="PTHR11435:SF1">
    <property type="entry name" value="NADH-UBIQUINONE OXIDOREDUCTASE CHAIN 6"/>
    <property type="match status" value="1"/>
</dbReference>
<organism evidence="17">
    <name type="scientific">Nyctophilopython oenpelliensis</name>
    <name type="common">Oenpelli rock python</name>
    <dbReference type="NCBI Taxonomy" id="461329"/>
    <lineage>
        <taxon>Eukaryota</taxon>
        <taxon>Metazoa</taxon>
        <taxon>Chordata</taxon>
        <taxon>Craniata</taxon>
        <taxon>Vertebrata</taxon>
        <taxon>Euteleostomi</taxon>
        <taxon>Lepidosauria</taxon>
        <taxon>Squamata</taxon>
        <taxon>Bifurcata</taxon>
        <taxon>Unidentata</taxon>
        <taxon>Episquamata</taxon>
        <taxon>Toxicofera</taxon>
        <taxon>Serpentes</taxon>
        <taxon>Henophidia</taxon>
        <taxon>Pythonidae</taxon>
        <taxon>Nyctophilopython</taxon>
    </lineage>
</organism>
<evidence type="ECO:0000256" key="6">
    <source>
        <dbReference type="ARBA" id="ARBA00022660"/>
    </source>
</evidence>
<dbReference type="EC" id="7.1.1.2" evidence="3 15"/>
<comment type="subcellular location">
    <subcellularLocation>
        <location evidence="1 15">Mitochondrion membrane</location>
        <topology evidence="1 15">Multi-pass membrane protein</topology>
    </subcellularLocation>
</comment>
<proteinExistence type="inferred from homology"/>
<evidence type="ECO:0000256" key="12">
    <source>
        <dbReference type="ARBA" id="ARBA00023128"/>
    </source>
</evidence>
<evidence type="ECO:0000256" key="3">
    <source>
        <dbReference type="ARBA" id="ARBA00012944"/>
    </source>
</evidence>
<protein>
    <recommendedName>
        <fullName evidence="4 15">NADH-ubiquinone oxidoreductase chain 6</fullName>
        <ecNumber evidence="3 15">7.1.1.2</ecNumber>
    </recommendedName>
</protein>
<keyword evidence="10 15" id="KW-1133">Transmembrane helix</keyword>
<feature type="transmembrane region" description="Helical" evidence="15">
    <location>
        <begin position="51"/>
        <end position="69"/>
    </location>
</feature>
<dbReference type="InterPro" id="IPR001457">
    <property type="entry name" value="NADH_UbQ/plastoQ_OxRdtase_su6"/>
</dbReference>
<dbReference type="GO" id="GO:0031966">
    <property type="term" value="C:mitochondrial membrane"/>
    <property type="evidence" value="ECO:0007669"/>
    <property type="project" value="UniProtKB-SubCell"/>
</dbReference>
<dbReference type="Gene3D" id="1.20.120.1200">
    <property type="entry name" value="NADH-ubiquinone/plastoquinone oxidoreductase chain 6, subunit NuoJ"/>
    <property type="match status" value="1"/>
</dbReference>
<keyword evidence="15" id="KW-0830">Ubiquinone</keyword>
<feature type="transmembrane region" description="Helical" evidence="15">
    <location>
        <begin position="89"/>
        <end position="110"/>
    </location>
</feature>
<reference evidence="17" key="2">
    <citation type="submission" date="2014-04" db="EMBL/GenBank/DDBJ databases">
        <authorList>
            <person name="Ciavaglia S.A."/>
            <person name="Donnellan S.C."/>
            <person name="Henry J.M."/>
            <person name="Linacre A.M.T."/>
        </authorList>
    </citation>
    <scope>NUCLEOTIDE SEQUENCE</scope>
    <source>
        <strain evidence="16">ABTC29590</strain>
        <strain evidence="17">ABTC68277</strain>
    </source>
</reference>
<keyword evidence="6 15" id="KW-0679">Respiratory chain</keyword>
<keyword evidence="7 15" id="KW-0812">Transmembrane</keyword>
<evidence type="ECO:0000256" key="4">
    <source>
        <dbReference type="ARBA" id="ARBA00021095"/>
    </source>
</evidence>
<keyword evidence="9 15" id="KW-0249">Electron transport</keyword>
<dbReference type="InterPro" id="IPR042106">
    <property type="entry name" value="Nuo/plastoQ_OxRdtase_6_NuoJ"/>
</dbReference>
<keyword evidence="11 15" id="KW-0520">NAD</keyword>